<evidence type="ECO:0000313" key="2">
    <source>
        <dbReference type="Proteomes" id="UP000290289"/>
    </source>
</evidence>
<reference evidence="1 2" key="1">
    <citation type="submission" date="2018-10" db="EMBL/GenBank/DDBJ databases">
        <title>A high-quality apple genome assembly.</title>
        <authorList>
            <person name="Hu J."/>
        </authorList>
    </citation>
    <scope>NUCLEOTIDE SEQUENCE [LARGE SCALE GENOMIC DNA]</scope>
    <source>
        <strain evidence="2">cv. HFTH1</strain>
        <tissue evidence="1">Young leaf</tissue>
    </source>
</reference>
<keyword evidence="2" id="KW-1185">Reference proteome</keyword>
<dbReference type="AlphaFoldDB" id="A0A498IC57"/>
<gene>
    <name evidence="1" type="ORF">DVH24_004724</name>
</gene>
<proteinExistence type="predicted"/>
<organism evidence="1 2">
    <name type="scientific">Malus domestica</name>
    <name type="common">Apple</name>
    <name type="synonym">Pyrus malus</name>
    <dbReference type="NCBI Taxonomy" id="3750"/>
    <lineage>
        <taxon>Eukaryota</taxon>
        <taxon>Viridiplantae</taxon>
        <taxon>Streptophyta</taxon>
        <taxon>Embryophyta</taxon>
        <taxon>Tracheophyta</taxon>
        <taxon>Spermatophyta</taxon>
        <taxon>Magnoliopsida</taxon>
        <taxon>eudicotyledons</taxon>
        <taxon>Gunneridae</taxon>
        <taxon>Pentapetalae</taxon>
        <taxon>rosids</taxon>
        <taxon>fabids</taxon>
        <taxon>Rosales</taxon>
        <taxon>Rosaceae</taxon>
        <taxon>Amygdaloideae</taxon>
        <taxon>Maleae</taxon>
        <taxon>Malus</taxon>
    </lineage>
</organism>
<sequence length="226" mass="24870">MHAKPISVEVFFTDWKGLVDAQCYCQFHQDKCRSFPQIVYVSLFAYCTGGGPSQSFQGTENRPVFCWESCSGKDRGDSNLSGRSGGVSIKRFVACSTARSLIPRALSFARSLLLMTSRASSPPLPTSLGGLGGLGVAPTRDVLPIFSVVWLIYSRRSSCFSLSRLFWAWRRFLTSFTSPTPASMLFIFSSIPESLALSSRRPLRRVVSGLPEKTPSLILLLVIPRG</sequence>
<dbReference type="EMBL" id="RDQH01000338">
    <property type="protein sequence ID" value="RXH80810.1"/>
    <property type="molecule type" value="Genomic_DNA"/>
</dbReference>
<dbReference type="Proteomes" id="UP000290289">
    <property type="component" value="Chromosome 12"/>
</dbReference>
<comment type="caution">
    <text evidence="1">The sequence shown here is derived from an EMBL/GenBank/DDBJ whole genome shotgun (WGS) entry which is preliminary data.</text>
</comment>
<evidence type="ECO:0000313" key="1">
    <source>
        <dbReference type="EMBL" id="RXH80810.1"/>
    </source>
</evidence>
<name>A0A498IC57_MALDO</name>
<protein>
    <submittedName>
        <fullName evidence="1">Uncharacterized protein</fullName>
    </submittedName>
</protein>
<accession>A0A498IC57</accession>